<evidence type="ECO:0000313" key="2">
    <source>
        <dbReference type="Proteomes" id="UP000265520"/>
    </source>
</evidence>
<evidence type="ECO:0000313" key="1">
    <source>
        <dbReference type="EMBL" id="MCI72386.1"/>
    </source>
</evidence>
<organism evidence="1 2">
    <name type="scientific">Trifolium medium</name>
    <dbReference type="NCBI Taxonomy" id="97028"/>
    <lineage>
        <taxon>Eukaryota</taxon>
        <taxon>Viridiplantae</taxon>
        <taxon>Streptophyta</taxon>
        <taxon>Embryophyta</taxon>
        <taxon>Tracheophyta</taxon>
        <taxon>Spermatophyta</taxon>
        <taxon>Magnoliopsida</taxon>
        <taxon>eudicotyledons</taxon>
        <taxon>Gunneridae</taxon>
        <taxon>Pentapetalae</taxon>
        <taxon>rosids</taxon>
        <taxon>fabids</taxon>
        <taxon>Fabales</taxon>
        <taxon>Fabaceae</taxon>
        <taxon>Papilionoideae</taxon>
        <taxon>50 kb inversion clade</taxon>
        <taxon>NPAAA clade</taxon>
        <taxon>Hologalegina</taxon>
        <taxon>IRL clade</taxon>
        <taxon>Trifolieae</taxon>
        <taxon>Trifolium</taxon>
    </lineage>
</organism>
<dbReference type="EMBL" id="LXQA010817007">
    <property type="protein sequence ID" value="MCI72386.1"/>
    <property type="molecule type" value="Genomic_DNA"/>
</dbReference>
<dbReference type="AlphaFoldDB" id="A0A392UIU9"/>
<feature type="non-terminal residue" evidence="1">
    <location>
        <position position="1"/>
    </location>
</feature>
<sequence>QYAVRFFFFTFTCFRRNARQATAPPRTPVTTAPSSPSL</sequence>
<proteinExistence type="predicted"/>
<comment type="caution">
    <text evidence="1">The sequence shown here is derived from an EMBL/GenBank/DDBJ whole genome shotgun (WGS) entry which is preliminary data.</text>
</comment>
<accession>A0A392UIU9</accession>
<keyword evidence="2" id="KW-1185">Reference proteome</keyword>
<protein>
    <submittedName>
        <fullName evidence="1">Uncharacterized protein</fullName>
    </submittedName>
</protein>
<name>A0A392UIU9_9FABA</name>
<reference evidence="1 2" key="1">
    <citation type="journal article" date="2018" name="Front. Plant Sci.">
        <title>Red Clover (Trifolium pratense) and Zigzag Clover (T. medium) - A Picture of Genomic Similarities and Differences.</title>
        <authorList>
            <person name="Dluhosova J."/>
            <person name="Istvanek J."/>
            <person name="Nedelnik J."/>
            <person name="Repkova J."/>
        </authorList>
    </citation>
    <scope>NUCLEOTIDE SEQUENCE [LARGE SCALE GENOMIC DNA]</scope>
    <source>
        <strain evidence="2">cv. 10/8</strain>
        <tissue evidence="1">Leaf</tissue>
    </source>
</reference>
<dbReference type="Proteomes" id="UP000265520">
    <property type="component" value="Unassembled WGS sequence"/>
</dbReference>